<dbReference type="AlphaFoldDB" id="A0AAN0VSQ2"/>
<sequence>MAAYWIAHVTVHDPKQYQNYIDLSPAAFTRYNARFLARGGKAEVVEGDAAFSRHVVIEFADMETALACYHSPEYQRARQERANVAEAMIAIVEGLPG</sequence>
<accession>A0AAN0VSQ2</accession>
<dbReference type="Proteomes" id="UP000029516">
    <property type="component" value="Chromosome"/>
</dbReference>
<organism evidence="2 3">
    <name type="scientific">Cedecea neteri</name>
    <dbReference type="NCBI Taxonomy" id="158822"/>
    <lineage>
        <taxon>Bacteria</taxon>
        <taxon>Pseudomonadati</taxon>
        <taxon>Pseudomonadota</taxon>
        <taxon>Gammaproteobacteria</taxon>
        <taxon>Enterobacterales</taxon>
        <taxon>Enterobacteriaceae</taxon>
        <taxon>Cedecea</taxon>
    </lineage>
</organism>
<dbReference type="PANTHER" id="PTHR41521:SF4">
    <property type="entry name" value="BLR0684 PROTEIN"/>
    <property type="match status" value="1"/>
</dbReference>
<dbReference type="KEGG" id="cem:LH23_07170"/>
<evidence type="ECO:0000313" key="3">
    <source>
        <dbReference type="Proteomes" id="UP000029516"/>
    </source>
</evidence>
<protein>
    <recommendedName>
        <fullName evidence="1">DUF1330 domain-containing protein</fullName>
    </recommendedName>
</protein>
<dbReference type="EMBL" id="CP009458">
    <property type="protein sequence ID" value="AIR60442.1"/>
    <property type="molecule type" value="Genomic_DNA"/>
</dbReference>
<gene>
    <name evidence="2" type="ORF">LH23_07170</name>
</gene>
<feature type="domain" description="DUF1330" evidence="1">
    <location>
        <begin position="3"/>
        <end position="95"/>
    </location>
</feature>
<dbReference type="Pfam" id="PF07045">
    <property type="entry name" value="DUF1330"/>
    <property type="match status" value="1"/>
</dbReference>
<proteinExistence type="predicted"/>
<dbReference type="RefSeq" id="WP_039289486.1">
    <property type="nucleotide sequence ID" value="NZ_CP009458.1"/>
</dbReference>
<dbReference type="InterPro" id="IPR010753">
    <property type="entry name" value="DUF1330"/>
</dbReference>
<name>A0AAN0VSQ2_9ENTR</name>
<dbReference type="Gene3D" id="3.30.70.100">
    <property type="match status" value="1"/>
</dbReference>
<reference evidence="2 3" key="1">
    <citation type="submission" date="2014-09" db="EMBL/GenBank/DDBJ databases">
        <authorList>
            <person name="Chan K.-G."/>
        </authorList>
    </citation>
    <scope>NUCLEOTIDE SEQUENCE [LARGE SCALE GENOMIC DNA]</scope>
    <source>
        <strain evidence="2 3">M006</strain>
    </source>
</reference>
<evidence type="ECO:0000313" key="2">
    <source>
        <dbReference type="EMBL" id="AIR60442.1"/>
    </source>
</evidence>
<dbReference type="InterPro" id="IPR011008">
    <property type="entry name" value="Dimeric_a/b-barrel"/>
</dbReference>
<dbReference type="PANTHER" id="PTHR41521">
    <property type="match status" value="1"/>
</dbReference>
<evidence type="ECO:0000259" key="1">
    <source>
        <dbReference type="Pfam" id="PF07045"/>
    </source>
</evidence>
<dbReference type="SUPFAM" id="SSF54909">
    <property type="entry name" value="Dimeric alpha+beta barrel"/>
    <property type="match status" value="1"/>
</dbReference>